<keyword evidence="5 14" id="KW-0378">Hydrolase</keyword>
<evidence type="ECO:0000256" key="2">
    <source>
        <dbReference type="ARBA" id="ARBA00013278"/>
    </source>
</evidence>
<evidence type="ECO:0000256" key="9">
    <source>
        <dbReference type="ARBA" id="ARBA00023157"/>
    </source>
</evidence>
<dbReference type="InterPro" id="IPR033112">
    <property type="entry name" value="PLA2_Asp_AS"/>
</dbReference>
<evidence type="ECO:0000256" key="7">
    <source>
        <dbReference type="ARBA" id="ARBA00022963"/>
    </source>
</evidence>
<feature type="signal peptide" evidence="14">
    <location>
        <begin position="1"/>
        <end position="16"/>
    </location>
</feature>
<dbReference type="SUPFAM" id="SSF48619">
    <property type="entry name" value="Phospholipase A2, PLA2"/>
    <property type="match status" value="1"/>
</dbReference>
<comment type="cofactor">
    <cofactor evidence="11">
        <name>Ca(2+)</name>
        <dbReference type="ChEBI" id="CHEBI:29108"/>
    </cofactor>
    <text evidence="11">Binds 1 Ca(2+) ion per subunit.</text>
</comment>
<dbReference type="EnsemblMetazoa" id="XM_038215226.1">
    <property type="protein sequence ID" value="XP_038071154.1"/>
    <property type="gene ID" value="LOC119740033"/>
</dbReference>
<keyword evidence="4 11" id="KW-0479">Metal-binding</keyword>
<evidence type="ECO:0000256" key="12">
    <source>
        <dbReference type="PIRSR" id="PIRSR601211-3"/>
    </source>
</evidence>
<reference evidence="16" key="1">
    <citation type="submission" date="2022-11" db="UniProtKB">
        <authorList>
            <consortium name="EnsemblMetazoa"/>
        </authorList>
    </citation>
    <scope>IDENTIFICATION</scope>
</reference>
<evidence type="ECO:0000256" key="4">
    <source>
        <dbReference type="ARBA" id="ARBA00022723"/>
    </source>
</evidence>
<keyword evidence="9 12" id="KW-1015">Disulfide bond</keyword>
<evidence type="ECO:0000256" key="11">
    <source>
        <dbReference type="PIRSR" id="PIRSR601211-2"/>
    </source>
</evidence>
<feature type="binding site" evidence="11">
    <location>
        <position position="54"/>
    </location>
    <ligand>
        <name>Ca(2+)</name>
        <dbReference type="ChEBI" id="CHEBI:29108"/>
    </ligand>
</feature>
<feature type="disulfide bond" evidence="12">
    <location>
        <begin position="84"/>
        <end position="125"/>
    </location>
</feature>
<sequence length="159" mass="17392">MKLLLIMLGLVAISSARGIGQRSLTQFASMYSCTVGLGYMDAVGDYFGYGCYCGAGGHGTPVDDTDECCAVHDKCYEDATSNGCSALQIYYITYDYEKTTASDGSCQLSCKAQADYDSSDNDAQCRAYMCNCDRKGSECFAKNRPTYDKKYKGWLSLFC</sequence>
<keyword evidence="14" id="KW-0732">Signal</keyword>
<dbReference type="CDD" id="cd00125">
    <property type="entry name" value="PLA2c"/>
    <property type="match status" value="1"/>
</dbReference>
<dbReference type="PRINTS" id="PR00389">
    <property type="entry name" value="PHPHLIPASEA2"/>
</dbReference>
<dbReference type="Proteomes" id="UP000887568">
    <property type="component" value="Unplaced"/>
</dbReference>
<dbReference type="RefSeq" id="XP_038071154.1">
    <property type="nucleotide sequence ID" value="XM_038215226.1"/>
</dbReference>
<organism evidence="16 17">
    <name type="scientific">Patiria miniata</name>
    <name type="common">Bat star</name>
    <name type="synonym">Asterina miniata</name>
    <dbReference type="NCBI Taxonomy" id="46514"/>
    <lineage>
        <taxon>Eukaryota</taxon>
        <taxon>Metazoa</taxon>
        <taxon>Echinodermata</taxon>
        <taxon>Eleutherozoa</taxon>
        <taxon>Asterozoa</taxon>
        <taxon>Asteroidea</taxon>
        <taxon>Valvatacea</taxon>
        <taxon>Valvatida</taxon>
        <taxon>Asterinidae</taxon>
        <taxon>Patiria</taxon>
    </lineage>
</organism>
<dbReference type="InterPro" id="IPR036444">
    <property type="entry name" value="PLipase_A2_dom_sf"/>
</dbReference>
<dbReference type="AlphaFoldDB" id="A0A914B5D1"/>
<evidence type="ECO:0000256" key="5">
    <source>
        <dbReference type="ARBA" id="ARBA00022801"/>
    </source>
</evidence>
<feature type="domain" description="Phospholipase A2-like central" evidence="15">
    <location>
        <begin position="23"/>
        <end position="159"/>
    </location>
</feature>
<dbReference type="Gene3D" id="1.20.90.10">
    <property type="entry name" value="Phospholipase A2 domain"/>
    <property type="match status" value="1"/>
</dbReference>
<dbReference type="PROSITE" id="PS00118">
    <property type="entry name" value="PA2_HIS"/>
    <property type="match status" value="1"/>
</dbReference>
<evidence type="ECO:0000256" key="10">
    <source>
        <dbReference type="PIRSR" id="PIRSR601211-1"/>
    </source>
</evidence>
<evidence type="ECO:0000256" key="6">
    <source>
        <dbReference type="ARBA" id="ARBA00022837"/>
    </source>
</evidence>
<dbReference type="PROSITE" id="PS51257">
    <property type="entry name" value="PROKAR_LIPOPROTEIN"/>
    <property type="match status" value="1"/>
</dbReference>
<evidence type="ECO:0000259" key="15">
    <source>
        <dbReference type="SMART" id="SM00085"/>
    </source>
</evidence>
<keyword evidence="7" id="KW-0442">Lipid degradation</keyword>
<feature type="binding site" evidence="11">
    <location>
        <position position="56"/>
    </location>
    <ligand>
        <name>Ca(2+)</name>
        <dbReference type="ChEBI" id="CHEBI:29108"/>
    </ligand>
</feature>
<evidence type="ECO:0000313" key="17">
    <source>
        <dbReference type="Proteomes" id="UP000887568"/>
    </source>
</evidence>
<name>A0A914B5D1_PATMI</name>
<evidence type="ECO:0000256" key="3">
    <source>
        <dbReference type="ARBA" id="ARBA00022525"/>
    </source>
</evidence>
<dbReference type="GO" id="GO:0006644">
    <property type="term" value="P:phospholipid metabolic process"/>
    <property type="evidence" value="ECO:0007669"/>
    <property type="project" value="InterPro"/>
</dbReference>
<accession>A0A914B5D1</accession>
<feature type="active site" evidence="10">
    <location>
        <position position="72"/>
    </location>
</feature>
<proteinExistence type="inferred from homology"/>
<evidence type="ECO:0000256" key="8">
    <source>
        <dbReference type="ARBA" id="ARBA00023098"/>
    </source>
</evidence>
<feature type="disulfide bond" evidence="12">
    <location>
        <begin position="110"/>
        <end position="130"/>
    </location>
</feature>
<dbReference type="GO" id="GO:0005509">
    <property type="term" value="F:calcium ion binding"/>
    <property type="evidence" value="ECO:0007669"/>
    <property type="project" value="InterPro"/>
</dbReference>
<feature type="disulfide bond" evidence="12">
    <location>
        <begin position="75"/>
        <end position="132"/>
    </location>
</feature>
<comment type="subcellular location">
    <subcellularLocation>
        <location evidence="1 14">Secreted</location>
    </subcellularLocation>
</comment>
<dbReference type="OMA" id="TDEIDWC"/>
<dbReference type="OrthoDB" id="5841574at2759"/>
<dbReference type="SMART" id="SM00085">
    <property type="entry name" value="PA2c"/>
    <property type="match status" value="1"/>
</dbReference>
<dbReference type="GO" id="GO:0005576">
    <property type="term" value="C:extracellular region"/>
    <property type="evidence" value="ECO:0007669"/>
    <property type="project" value="UniProtKB-SubCell"/>
</dbReference>
<dbReference type="GO" id="GO:0004623">
    <property type="term" value="F:phospholipase A2 activity"/>
    <property type="evidence" value="ECO:0007669"/>
    <property type="project" value="UniProtKB-EC"/>
</dbReference>
<evidence type="ECO:0000256" key="14">
    <source>
        <dbReference type="RuleBase" id="RU361236"/>
    </source>
</evidence>
<evidence type="ECO:0000256" key="13">
    <source>
        <dbReference type="RuleBase" id="RU003654"/>
    </source>
</evidence>
<dbReference type="EC" id="3.1.1.4" evidence="2 14"/>
<keyword evidence="6 11" id="KW-0106">Calcium</keyword>
<dbReference type="InterPro" id="IPR033113">
    <property type="entry name" value="PLA2_histidine"/>
</dbReference>
<keyword evidence="8 14" id="KW-0443">Lipid metabolism</keyword>
<protein>
    <recommendedName>
        <fullName evidence="2 14">Phospholipase A2</fullName>
        <ecNumber evidence="2 14">3.1.1.4</ecNumber>
    </recommendedName>
</protein>
<dbReference type="InterPro" id="IPR016090">
    <property type="entry name" value="PLA2-like_dom"/>
</dbReference>
<comment type="catalytic activity">
    <reaction evidence="14">
        <text>a 1,2-diacyl-sn-glycero-3-phosphocholine + H2O = a 1-acyl-sn-glycero-3-phosphocholine + a fatty acid + H(+)</text>
        <dbReference type="Rhea" id="RHEA:15801"/>
        <dbReference type="ChEBI" id="CHEBI:15377"/>
        <dbReference type="ChEBI" id="CHEBI:15378"/>
        <dbReference type="ChEBI" id="CHEBI:28868"/>
        <dbReference type="ChEBI" id="CHEBI:57643"/>
        <dbReference type="ChEBI" id="CHEBI:58168"/>
        <dbReference type="EC" id="3.1.1.4"/>
    </reaction>
</comment>
<dbReference type="GO" id="GO:0016042">
    <property type="term" value="P:lipid catabolic process"/>
    <property type="evidence" value="ECO:0007669"/>
    <property type="project" value="UniProtKB-KW"/>
</dbReference>
<comment type="similarity">
    <text evidence="13">Belongs to the phospholipase A2 family.</text>
</comment>
<keyword evidence="3 14" id="KW-0964">Secreted</keyword>
<feature type="disulfide bond" evidence="12">
    <location>
        <begin position="68"/>
        <end position="139"/>
    </location>
</feature>
<dbReference type="GeneID" id="119740033"/>
<feature type="active site" evidence="10">
    <location>
        <position position="133"/>
    </location>
</feature>
<dbReference type="PANTHER" id="PTHR11716">
    <property type="entry name" value="PHOSPHOLIPASE A2 FAMILY MEMBER"/>
    <property type="match status" value="1"/>
</dbReference>
<feature type="binding site" evidence="11">
    <location>
        <position position="73"/>
    </location>
    <ligand>
        <name>Ca(2+)</name>
        <dbReference type="ChEBI" id="CHEBI:29108"/>
    </ligand>
</feature>
<dbReference type="PANTHER" id="PTHR11716:SF47">
    <property type="entry name" value="PHOSPHOLIPASE A2-ALPHA"/>
    <property type="match status" value="1"/>
</dbReference>
<feature type="chain" id="PRO_5038156031" description="Phospholipase A2" evidence="14">
    <location>
        <begin position="17"/>
        <end position="159"/>
    </location>
</feature>
<dbReference type="GO" id="GO:0050482">
    <property type="term" value="P:arachidonate secretion"/>
    <property type="evidence" value="ECO:0007669"/>
    <property type="project" value="InterPro"/>
</dbReference>
<dbReference type="Pfam" id="PF00068">
    <property type="entry name" value="Phospholip_A2_1"/>
    <property type="match status" value="1"/>
</dbReference>
<dbReference type="PROSITE" id="PS00119">
    <property type="entry name" value="PA2_ASP"/>
    <property type="match status" value="1"/>
</dbReference>
<keyword evidence="17" id="KW-1185">Reference proteome</keyword>
<feature type="disulfide bond" evidence="12">
    <location>
        <begin position="53"/>
        <end position="69"/>
    </location>
</feature>
<dbReference type="InterPro" id="IPR001211">
    <property type="entry name" value="PLA2"/>
</dbReference>
<evidence type="ECO:0000313" key="16">
    <source>
        <dbReference type="EnsemblMetazoa" id="XP_038071154.1"/>
    </source>
</evidence>
<feature type="binding site" evidence="11">
    <location>
        <position position="52"/>
    </location>
    <ligand>
        <name>Ca(2+)</name>
        <dbReference type="ChEBI" id="CHEBI:29108"/>
    </ligand>
</feature>
<evidence type="ECO:0000256" key="1">
    <source>
        <dbReference type="ARBA" id="ARBA00004613"/>
    </source>
</evidence>